<keyword evidence="15" id="KW-1185">Reference proteome</keyword>
<dbReference type="GO" id="GO:0005886">
    <property type="term" value="C:plasma membrane"/>
    <property type="evidence" value="ECO:0007669"/>
    <property type="project" value="UniProtKB-SubCell"/>
</dbReference>
<dbReference type="STRING" id="1215089.BBI08_16405"/>
<dbReference type="InterPro" id="IPR017850">
    <property type="entry name" value="Alkaline_phosphatase_core_sf"/>
</dbReference>
<organism evidence="14 15">
    <name type="scientific">Planococcus halocryophilus</name>
    <dbReference type="NCBI Taxonomy" id="1215089"/>
    <lineage>
        <taxon>Bacteria</taxon>
        <taxon>Bacillati</taxon>
        <taxon>Bacillota</taxon>
        <taxon>Bacilli</taxon>
        <taxon>Bacillales</taxon>
        <taxon>Caryophanaceae</taxon>
        <taxon>Planococcus</taxon>
    </lineage>
</organism>
<keyword evidence="10" id="KW-0464">Manganese</keyword>
<evidence type="ECO:0000256" key="1">
    <source>
        <dbReference type="ARBA" id="ARBA00004651"/>
    </source>
</evidence>
<gene>
    <name evidence="14" type="ORF">BBI08_16405</name>
</gene>
<evidence type="ECO:0000313" key="14">
    <source>
        <dbReference type="EMBL" id="ANU15338.1"/>
    </source>
</evidence>
<dbReference type="InterPro" id="IPR050448">
    <property type="entry name" value="OpgB/LTA_synthase_biosynth"/>
</dbReference>
<protein>
    <submittedName>
        <fullName evidence="14">Sulfatase</fullName>
    </submittedName>
</protein>
<feature type="active site" evidence="9">
    <location>
        <position position="282"/>
    </location>
</feature>
<dbReference type="KEGG" id="phc:BBI08_16405"/>
<keyword evidence="10" id="KW-0479">Metal-binding</keyword>
<dbReference type="InterPro" id="IPR000917">
    <property type="entry name" value="Sulfatase_N"/>
</dbReference>
<dbReference type="PANTHER" id="PTHR47371:SF3">
    <property type="entry name" value="PHOSPHOGLYCEROL TRANSFERASE I"/>
    <property type="match status" value="1"/>
</dbReference>
<dbReference type="OrthoDB" id="5901192at2"/>
<evidence type="ECO:0000256" key="7">
    <source>
        <dbReference type="ARBA" id="ARBA00023136"/>
    </source>
</evidence>
<dbReference type="RefSeq" id="WP_065528514.1">
    <property type="nucleotide sequence ID" value="NZ_CP016537.2"/>
</dbReference>
<comment type="similarity">
    <text evidence="3 8">Belongs to the LTA synthase family.</text>
</comment>
<dbReference type="GO" id="GO:0046872">
    <property type="term" value="F:metal ion binding"/>
    <property type="evidence" value="ECO:0007669"/>
    <property type="project" value="UniProtKB-KW"/>
</dbReference>
<dbReference type="SUPFAM" id="SSF53649">
    <property type="entry name" value="Alkaline phosphatase-like"/>
    <property type="match status" value="1"/>
</dbReference>
<evidence type="ECO:0000256" key="8">
    <source>
        <dbReference type="PIRNR" id="PIRNR005091"/>
    </source>
</evidence>
<feature type="transmembrane region" description="Helical" evidence="12">
    <location>
        <begin position="7"/>
        <end position="24"/>
    </location>
</feature>
<dbReference type="CDD" id="cd16015">
    <property type="entry name" value="LTA_synthase"/>
    <property type="match status" value="1"/>
</dbReference>
<feature type="binding site" evidence="11">
    <location>
        <position position="282"/>
    </location>
    <ligand>
        <name>Mn(2+)</name>
        <dbReference type="ChEBI" id="CHEBI:29035"/>
    </ligand>
</feature>
<proteinExistence type="inferred from homology"/>
<feature type="binding site" evidence="11">
    <location>
        <position position="455"/>
    </location>
    <ligand>
        <name>Mn(2+)</name>
        <dbReference type="ChEBI" id="CHEBI:29035"/>
    </ligand>
</feature>
<evidence type="ECO:0000256" key="9">
    <source>
        <dbReference type="PIRSR" id="PIRSR005091-1"/>
    </source>
</evidence>
<sequence length="609" mass="69478">MKFLEYWIYLILSISKIFLFSMYAVTHFSFSFFVLNLASIVVLSSWTLLLNRKKRNLILLVLLFLHSTLLVSDLWYYRYFNDLLSIVLLSDITQMSDVGGGFLTLIEAKDFLFFVDLLFFSLFLFATRHKEETVTQKRKQVFAGAGFVLGLAFVVIPLVMSYSNEEEWLVGEPISNMREYYQLGFWGYHGLDFAQGIGSFFSKESSLTKEDEQRIRKVVPDTPSTVSDSEKPNIIVVQLESFQTSVIDHQVNGQELTPHLNALKKEALFFPSFYHQTHEGRTSDAEFITLTSLYSLKSGSVYTRYAAENEFDALPELLRNAGYDTAAMHAFKKDFWNRDEVYKNIGFNQFFSRPDFPDEQDIGMAVNDEDFLTTSVELAEQLKEPYFAFMVALSSHTPYTIPDNFEELDLTGYEDPLLKGYYETVHYVDGAVGTIIEQLKQKGMWDDSLIVFYGDHDSGLTQEESEMAQELDAKTKMELFELDRQVPLFIKPPNSTEAGTVDSVGGQIDIAPTILDIVGITPSHMLGESLLDETSNLTVFRDGAFRYEDLYFEPDLTSPAGNGSCYEIDSGQKVAIKECSEFIETATEQLYVSDLIIRKNAWQQIKTSE</sequence>
<evidence type="ECO:0000256" key="4">
    <source>
        <dbReference type="ARBA" id="ARBA00022475"/>
    </source>
</evidence>
<dbReference type="Gene3D" id="3.30.1120.170">
    <property type="match status" value="1"/>
</dbReference>
<evidence type="ECO:0000256" key="12">
    <source>
        <dbReference type="SAM" id="Phobius"/>
    </source>
</evidence>
<dbReference type="Pfam" id="PF00884">
    <property type="entry name" value="Sulfatase"/>
    <property type="match status" value="1"/>
</dbReference>
<evidence type="ECO:0000256" key="3">
    <source>
        <dbReference type="ARBA" id="ARBA00009983"/>
    </source>
</evidence>
<evidence type="ECO:0000256" key="5">
    <source>
        <dbReference type="ARBA" id="ARBA00022692"/>
    </source>
</evidence>
<accession>A0A1C7DVK4</accession>
<comment type="pathway">
    <text evidence="2">Cell wall biogenesis; lipoteichoic acid biosynthesis.</text>
</comment>
<feature type="binding site" evidence="11">
    <location>
        <position position="456"/>
    </location>
    <ligand>
        <name>Mn(2+)</name>
        <dbReference type="ChEBI" id="CHEBI:29035"/>
    </ligand>
</feature>
<dbReference type="InterPro" id="IPR012160">
    <property type="entry name" value="LtaS-like"/>
</dbReference>
<keyword evidence="7 8" id="KW-0472">Membrane</keyword>
<evidence type="ECO:0000259" key="13">
    <source>
        <dbReference type="Pfam" id="PF00884"/>
    </source>
</evidence>
<feature type="transmembrane region" description="Helical" evidence="12">
    <location>
        <begin position="57"/>
        <end position="77"/>
    </location>
</feature>
<name>A0A1C7DVK4_9BACL</name>
<feature type="transmembrane region" description="Helical" evidence="12">
    <location>
        <begin position="111"/>
        <end position="129"/>
    </location>
</feature>
<feature type="transmembrane region" description="Helical" evidence="12">
    <location>
        <begin position="141"/>
        <end position="160"/>
    </location>
</feature>
<dbReference type="Gene3D" id="3.40.720.10">
    <property type="entry name" value="Alkaline Phosphatase, subunit A"/>
    <property type="match status" value="1"/>
</dbReference>
<keyword evidence="5 12" id="KW-0812">Transmembrane</keyword>
<feature type="transmembrane region" description="Helical" evidence="12">
    <location>
        <begin position="30"/>
        <end position="50"/>
    </location>
</feature>
<feature type="binding site" evidence="10">
    <location>
        <position position="396"/>
    </location>
    <ligand>
        <name>substrate</name>
    </ligand>
</feature>
<evidence type="ECO:0000256" key="6">
    <source>
        <dbReference type="ARBA" id="ARBA00022989"/>
    </source>
</evidence>
<comment type="subcellular location">
    <subcellularLocation>
        <location evidence="1">Cell membrane</location>
        <topology evidence="1">Multi-pass membrane protein</topology>
    </subcellularLocation>
</comment>
<dbReference type="PIRSF" id="PIRSF005091">
    <property type="entry name" value="Mmb_sulf_HI1246"/>
    <property type="match status" value="1"/>
</dbReference>
<keyword evidence="6 12" id="KW-1133">Transmembrane helix</keyword>
<dbReference type="EMBL" id="CP016537">
    <property type="protein sequence ID" value="ANU15338.1"/>
    <property type="molecule type" value="Genomic_DNA"/>
</dbReference>
<dbReference type="PANTHER" id="PTHR47371">
    <property type="entry name" value="LIPOTEICHOIC ACID SYNTHASE"/>
    <property type="match status" value="1"/>
</dbReference>
<evidence type="ECO:0000256" key="11">
    <source>
        <dbReference type="PIRSR" id="PIRSR005091-3"/>
    </source>
</evidence>
<evidence type="ECO:0000313" key="15">
    <source>
        <dbReference type="Proteomes" id="UP000092687"/>
    </source>
</evidence>
<feature type="binding site" evidence="11">
    <location>
        <position position="240"/>
    </location>
    <ligand>
        <name>Mn(2+)</name>
        <dbReference type="ChEBI" id="CHEBI:29035"/>
    </ligand>
</feature>
<dbReference type="Proteomes" id="UP000092687">
    <property type="component" value="Chromosome"/>
</dbReference>
<evidence type="ECO:0000256" key="10">
    <source>
        <dbReference type="PIRSR" id="PIRSR005091-2"/>
    </source>
</evidence>
<feature type="domain" description="Sulfatase N-terminal" evidence="13">
    <location>
        <begin position="232"/>
        <end position="520"/>
    </location>
</feature>
<reference evidence="14" key="1">
    <citation type="submission" date="2016-10" db="EMBL/GenBank/DDBJ databases">
        <authorList>
            <person name="de Groot N.N."/>
        </authorList>
    </citation>
    <scope>NUCLEOTIDE SEQUENCE</scope>
    <source>
        <strain evidence="14">DSM 24743</strain>
    </source>
</reference>
<keyword evidence="4 8" id="KW-1003">Cell membrane</keyword>
<evidence type="ECO:0000256" key="2">
    <source>
        <dbReference type="ARBA" id="ARBA00004936"/>
    </source>
</evidence>
<dbReference type="AlphaFoldDB" id="A0A1C7DVK4"/>